<organism evidence="2 3">
    <name type="scientific">Trichogramma brassicae</name>
    <dbReference type="NCBI Taxonomy" id="86971"/>
    <lineage>
        <taxon>Eukaryota</taxon>
        <taxon>Metazoa</taxon>
        <taxon>Ecdysozoa</taxon>
        <taxon>Arthropoda</taxon>
        <taxon>Hexapoda</taxon>
        <taxon>Insecta</taxon>
        <taxon>Pterygota</taxon>
        <taxon>Neoptera</taxon>
        <taxon>Endopterygota</taxon>
        <taxon>Hymenoptera</taxon>
        <taxon>Apocrita</taxon>
        <taxon>Proctotrupomorpha</taxon>
        <taxon>Chalcidoidea</taxon>
        <taxon>Trichogrammatidae</taxon>
        <taxon>Trichogramma</taxon>
    </lineage>
</organism>
<dbReference type="EMBL" id="CADCXV010000242">
    <property type="protein sequence ID" value="CAB0029055.1"/>
    <property type="molecule type" value="Genomic_DNA"/>
</dbReference>
<gene>
    <name evidence="2" type="ORF">TBRA_LOCUS1145</name>
</gene>
<evidence type="ECO:0000313" key="3">
    <source>
        <dbReference type="Proteomes" id="UP000479190"/>
    </source>
</evidence>
<evidence type="ECO:0000256" key="1">
    <source>
        <dbReference type="SAM" id="MobiDB-lite"/>
    </source>
</evidence>
<sequence length="197" mass="23194">MEQHLLDLDELLTRISDENVTNGKISTSLRATKKRDKIRRFRTHHPKEFRQTSRRRSHYELSRRPEHRRSQRLFGYGKCQRTFHSETRRICRPAHQTYQEGRAVEMGSDANGSASRVRHSPRPVPSVQSASESHSWSGSDDTPQFVNPAWVPMNLFLSDDEEIDHEVALIWGQRAFQRPPDEGYFFRTEQRESVVRH</sequence>
<dbReference type="AlphaFoldDB" id="A0A6H5HU92"/>
<accession>A0A6H5HU92</accession>
<reference evidence="2 3" key="1">
    <citation type="submission" date="2020-02" db="EMBL/GenBank/DDBJ databases">
        <authorList>
            <person name="Ferguson B K."/>
        </authorList>
    </citation>
    <scope>NUCLEOTIDE SEQUENCE [LARGE SCALE GENOMIC DNA]</scope>
</reference>
<keyword evidence="3" id="KW-1185">Reference proteome</keyword>
<name>A0A6H5HU92_9HYME</name>
<feature type="region of interest" description="Disordered" evidence="1">
    <location>
        <begin position="101"/>
        <end position="141"/>
    </location>
</feature>
<evidence type="ECO:0000313" key="2">
    <source>
        <dbReference type="EMBL" id="CAB0029055.1"/>
    </source>
</evidence>
<proteinExistence type="predicted"/>
<protein>
    <submittedName>
        <fullName evidence="2">Uncharacterized protein</fullName>
    </submittedName>
</protein>
<dbReference type="Proteomes" id="UP000479190">
    <property type="component" value="Unassembled WGS sequence"/>
</dbReference>
<feature type="compositionally biased region" description="Polar residues" evidence="1">
    <location>
        <begin position="126"/>
        <end position="141"/>
    </location>
</feature>